<evidence type="ECO:0000256" key="1">
    <source>
        <dbReference type="SAM" id="SignalP"/>
    </source>
</evidence>
<dbReference type="EMBL" id="JBELPZ010000011">
    <property type="protein sequence ID" value="MFL9844989.1"/>
    <property type="molecule type" value="Genomic_DNA"/>
</dbReference>
<evidence type="ECO:0000313" key="3">
    <source>
        <dbReference type="Proteomes" id="UP001629156"/>
    </source>
</evidence>
<sequence>MKAILIKLLLFPALAIIVSCNSKPSYAELENEVFQDIFPALVDSVCIDRRISWAIFDYYPGMESDSAKLAQSHKSLDIKIRRIKQDTANLVIAIADTLEAFDDYDAVKKEFEKRNLMPDTISPEKIKFDVAPYQGKTQYKFRYLSTFPDRYSIWGTNYDFNFAGVFSFSHIMFDTTKTFAVMEAGYMEGDLVGAGGVVFLEKRKGKWYIVEVINTWVS</sequence>
<feature type="signal peptide" evidence="1">
    <location>
        <begin position="1"/>
        <end position="27"/>
    </location>
</feature>
<gene>
    <name evidence="2" type="ORF">ABS766_11220</name>
</gene>
<keyword evidence="1" id="KW-0732">Signal</keyword>
<dbReference type="PROSITE" id="PS51257">
    <property type="entry name" value="PROKAR_LIPOPROTEIN"/>
    <property type="match status" value="1"/>
</dbReference>
<evidence type="ECO:0008006" key="4">
    <source>
        <dbReference type="Google" id="ProtNLM"/>
    </source>
</evidence>
<protein>
    <recommendedName>
        <fullName evidence="4">DUF4829 domain-containing protein</fullName>
    </recommendedName>
</protein>
<feature type="chain" id="PRO_5046953474" description="DUF4829 domain-containing protein" evidence="1">
    <location>
        <begin position="28"/>
        <end position="218"/>
    </location>
</feature>
<comment type="caution">
    <text evidence="2">The sequence shown here is derived from an EMBL/GenBank/DDBJ whole genome shotgun (WGS) entry which is preliminary data.</text>
</comment>
<accession>A0ABW8YXH4</accession>
<dbReference type="Proteomes" id="UP001629156">
    <property type="component" value="Unassembled WGS sequence"/>
</dbReference>
<keyword evidence="3" id="KW-1185">Reference proteome</keyword>
<dbReference type="RefSeq" id="WP_408085251.1">
    <property type="nucleotide sequence ID" value="NZ_JBELPZ010000011.1"/>
</dbReference>
<evidence type="ECO:0000313" key="2">
    <source>
        <dbReference type="EMBL" id="MFL9844989.1"/>
    </source>
</evidence>
<reference evidence="2 3" key="1">
    <citation type="submission" date="2024-06" db="EMBL/GenBank/DDBJ databases">
        <authorList>
            <person name="Kaempfer P."/>
            <person name="Viver T."/>
        </authorList>
    </citation>
    <scope>NUCLEOTIDE SEQUENCE [LARGE SCALE GENOMIC DNA]</scope>
    <source>
        <strain evidence="2 3">ST-119</strain>
    </source>
</reference>
<proteinExistence type="predicted"/>
<organism evidence="2 3">
    <name type="scientific">Flavobacterium rhizosphaerae</name>
    <dbReference type="NCBI Taxonomy" id="3163298"/>
    <lineage>
        <taxon>Bacteria</taxon>
        <taxon>Pseudomonadati</taxon>
        <taxon>Bacteroidota</taxon>
        <taxon>Flavobacteriia</taxon>
        <taxon>Flavobacteriales</taxon>
        <taxon>Flavobacteriaceae</taxon>
        <taxon>Flavobacterium</taxon>
    </lineage>
</organism>
<name>A0ABW8YXH4_9FLAO</name>